<dbReference type="Proteomes" id="UP001164743">
    <property type="component" value="Chromosome 16A"/>
</dbReference>
<evidence type="ECO:0000256" key="2">
    <source>
        <dbReference type="SAM" id="SignalP"/>
    </source>
</evidence>
<keyword evidence="4" id="KW-1185">Reference proteome</keyword>
<proteinExistence type="predicted"/>
<sequence length="115" mass="11976">MKAATMMTLVLVVMVQNASVHGRSRRGTGQRSKDSTSLDSKPFLCPGDKPTAICAYLGEPVSVQLAVKIGAQYQCSNTPRKCCSNALTFDAGKATAPGVAPITGGKISDDCTEPV</sequence>
<feature type="region of interest" description="Disordered" evidence="1">
    <location>
        <begin position="20"/>
        <end position="43"/>
    </location>
</feature>
<dbReference type="RefSeq" id="XP_053027716.1">
    <property type="nucleotide sequence ID" value="XM_053164144.1"/>
</dbReference>
<accession>A0ABY7D426</accession>
<protein>
    <recommendedName>
        <fullName evidence="5">Hydrophobin</fullName>
    </recommendedName>
</protein>
<evidence type="ECO:0000313" key="3">
    <source>
        <dbReference type="EMBL" id="WAQ92161.1"/>
    </source>
</evidence>
<feature type="signal peptide" evidence="2">
    <location>
        <begin position="1"/>
        <end position="22"/>
    </location>
</feature>
<keyword evidence="2" id="KW-0732">Signal</keyword>
<evidence type="ECO:0008006" key="5">
    <source>
        <dbReference type="Google" id="ProtNLM"/>
    </source>
</evidence>
<organism evidence="3 4">
    <name type="scientific">Puccinia triticina</name>
    <dbReference type="NCBI Taxonomy" id="208348"/>
    <lineage>
        <taxon>Eukaryota</taxon>
        <taxon>Fungi</taxon>
        <taxon>Dikarya</taxon>
        <taxon>Basidiomycota</taxon>
        <taxon>Pucciniomycotina</taxon>
        <taxon>Pucciniomycetes</taxon>
        <taxon>Pucciniales</taxon>
        <taxon>Pucciniaceae</taxon>
        <taxon>Puccinia</taxon>
    </lineage>
</organism>
<evidence type="ECO:0000313" key="4">
    <source>
        <dbReference type="Proteomes" id="UP001164743"/>
    </source>
</evidence>
<dbReference type="GeneID" id="77805038"/>
<reference evidence="3" key="1">
    <citation type="submission" date="2022-10" db="EMBL/GenBank/DDBJ databases">
        <title>Puccinia triticina Genome sequencing and assembly.</title>
        <authorList>
            <person name="Li C."/>
        </authorList>
    </citation>
    <scope>NUCLEOTIDE SEQUENCE</scope>
    <source>
        <strain evidence="3">Pt15</strain>
    </source>
</reference>
<name>A0ABY7D426_9BASI</name>
<evidence type="ECO:0000256" key="1">
    <source>
        <dbReference type="SAM" id="MobiDB-lite"/>
    </source>
</evidence>
<feature type="chain" id="PRO_5047076714" description="Hydrophobin" evidence="2">
    <location>
        <begin position="23"/>
        <end position="115"/>
    </location>
</feature>
<dbReference type="EMBL" id="CP110436">
    <property type="protein sequence ID" value="WAQ92161.1"/>
    <property type="molecule type" value="Genomic_DNA"/>
</dbReference>
<gene>
    <name evidence="3" type="ORF">PtA15_16A67</name>
</gene>